<dbReference type="Proteomes" id="UP000001505">
    <property type="component" value="Chromosome"/>
</dbReference>
<evidence type="ECO:0000313" key="3">
    <source>
        <dbReference type="EMBL" id="ADI37653.1"/>
    </source>
</evidence>
<dbReference type="OrthoDB" id="18648at2"/>
<protein>
    <submittedName>
        <fullName evidence="3">Putative bacterial extracellular solute-binding protein</fullName>
    </submittedName>
</protein>
<dbReference type="PANTHER" id="PTHR35936:SF17">
    <property type="entry name" value="ARGININE-BINDING EXTRACELLULAR PROTEIN ARTP"/>
    <property type="match status" value="1"/>
</dbReference>
<dbReference type="CDD" id="cd13530">
    <property type="entry name" value="PBP2_peptides_like"/>
    <property type="match status" value="1"/>
</dbReference>
<dbReference type="HOGENOM" id="CLU_019602_18_2_0"/>
<gene>
    <name evidence="3" type="ordered locus">wcw_0278</name>
</gene>
<dbReference type="Pfam" id="PF00497">
    <property type="entry name" value="SBP_bac_3"/>
    <property type="match status" value="1"/>
</dbReference>
<proteinExistence type="predicted"/>
<dbReference type="PANTHER" id="PTHR35936">
    <property type="entry name" value="MEMBRANE-BOUND LYTIC MUREIN TRANSGLYCOSYLASE F"/>
    <property type="match status" value="1"/>
</dbReference>
<dbReference type="SUPFAM" id="SSF53850">
    <property type="entry name" value="Periplasmic binding protein-like II"/>
    <property type="match status" value="1"/>
</dbReference>
<evidence type="ECO:0000256" key="1">
    <source>
        <dbReference type="ARBA" id="ARBA00022729"/>
    </source>
</evidence>
<dbReference type="AlphaFoldDB" id="D6YU42"/>
<name>D6YU42_WADCW</name>
<dbReference type="Gene3D" id="3.40.190.10">
    <property type="entry name" value="Periplasmic binding protein-like II"/>
    <property type="match status" value="2"/>
</dbReference>
<dbReference type="eggNOG" id="COG0834">
    <property type="taxonomic scope" value="Bacteria"/>
</dbReference>
<keyword evidence="1" id="KW-0732">Signal</keyword>
<feature type="domain" description="Solute-binding protein family 3/N-terminal" evidence="2">
    <location>
        <begin position="37"/>
        <end position="261"/>
    </location>
</feature>
<dbReference type="STRING" id="716544.wcw_0278"/>
<dbReference type="KEGG" id="wch:wcw_0278"/>
<dbReference type="InterPro" id="IPR001638">
    <property type="entry name" value="Solute-binding_3/MltF_N"/>
</dbReference>
<dbReference type="EMBL" id="CP001928">
    <property type="protein sequence ID" value="ADI37653.1"/>
    <property type="molecule type" value="Genomic_DNA"/>
</dbReference>
<dbReference type="SMART" id="SM00062">
    <property type="entry name" value="PBPb"/>
    <property type="match status" value="1"/>
</dbReference>
<reference evidence="3 4" key="1">
    <citation type="journal article" date="2010" name="PLoS ONE">
        <title>The Waddlia genome: a window into chlamydial biology.</title>
        <authorList>
            <person name="Bertelli C."/>
            <person name="Collyn F."/>
            <person name="Croxatto A."/>
            <person name="Ruckert C."/>
            <person name="Polkinghorne A."/>
            <person name="Kebbi-Beghdadi C."/>
            <person name="Goesmann A."/>
            <person name="Vaughan L."/>
            <person name="Greub G."/>
        </authorList>
    </citation>
    <scope>NUCLEOTIDE SEQUENCE [LARGE SCALE GENOMIC DNA]</scope>
    <source>
        <strain evidence="4">ATCC VR-1470 / WSU 86-1044</strain>
    </source>
</reference>
<evidence type="ECO:0000259" key="2">
    <source>
        <dbReference type="SMART" id="SM00062"/>
    </source>
</evidence>
<evidence type="ECO:0000313" key="4">
    <source>
        <dbReference type="Proteomes" id="UP000001505"/>
    </source>
</evidence>
<organism evidence="3 4">
    <name type="scientific">Waddlia chondrophila (strain ATCC VR-1470 / WSU 86-1044)</name>
    <dbReference type="NCBI Taxonomy" id="716544"/>
    <lineage>
        <taxon>Bacteria</taxon>
        <taxon>Pseudomonadati</taxon>
        <taxon>Chlamydiota</taxon>
        <taxon>Chlamydiia</taxon>
        <taxon>Parachlamydiales</taxon>
        <taxon>Waddliaceae</taxon>
        <taxon>Waddlia</taxon>
    </lineage>
</organism>
<accession>D6YU42</accession>
<dbReference type="RefSeq" id="WP_013181381.1">
    <property type="nucleotide sequence ID" value="NC_014225.1"/>
</dbReference>
<keyword evidence="4" id="KW-1185">Reference proteome</keyword>
<sequence length="273" mass="30738">MSSINRKLVISITSGLFVAVALIWLILRVFSGGYTPTVPIYYIARDSTWYPADLRGKEKNMVGFANDLIQEIADMQGFRVQVFEVGRNGLYDGLDTGRYEGVFSTLEPNPVNRKKYLFSDPFYRLGPVLIVRENSKIASLEDLNGKILGIESGALQTFDLSEPPKVVMIPYDSSSTALERLNANVIDAVIMDVLRAYVFTGGFYSGRLKIATSPLTDRGLRLLTRNQPNFHLLISQFNEGLHRLQESGRYGELLDKWELIHTELVQELPDHTS</sequence>